<dbReference type="PANTHER" id="PTHR24388">
    <property type="entry name" value="ZINC FINGER PROTEIN"/>
    <property type="match status" value="1"/>
</dbReference>
<organism evidence="12 13">
    <name type="scientific">Hesseltinella vesiculosa</name>
    <dbReference type="NCBI Taxonomy" id="101127"/>
    <lineage>
        <taxon>Eukaryota</taxon>
        <taxon>Fungi</taxon>
        <taxon>Fungi incertae sedis</taxon>
        <taxon>Mucoromycota</taxon>
        <taxon>Mucoromycotina</taxon>
        <taxon>Mucoromycetes</taxon>
        <taxon>Mucorales</taxon>
        <taxon>Cunninghamellaceae</taxon>
        <taxon>Hesseltinella</taxon>
    </lineage>
</organism>
<keyword evidence="2" id="KW-0479">Metal-binding</keyword>
<dbReference type="AlphaFoldDB" id="A0A1X2GTX1"/>
<sequence length="707" mass="74826">MARVHLFSASPKNEKRRRLNRLHEDTITTIDHTAEELHQLTQANEAPTLTETDVKEKDLSSLALKNNNALASLLQQHGSEADLNAALQALCTKALATTPATHANTSKATSGGSHEMTEQEAAATALQLLGLAADKRTEKFNKPEDESVQANATAMAAAVLRQALGASSTDALDKSDHDAADSHDDTSNDYKRGSWTREEDELLLQGIKKYGYGRWKEIANTIPGRKGKQLKQRWDNTLASKYVDRDLLQGKIRIDDKVLCKPEPTDWTEIAHKITEKVREGDQEAIEALLSQALLGTVQPSSGGSDALMPSADNTTPLAMDYPPTHPTATESPSLHTDTSAADATSASATAADTSADATSLAPTDSPAVSTSEPHHPSTSSASTAHTDLPGSASASDLAFTDAAALSLFQQLTQQTTIAQAHAQPSTDNDTSASLAATIQALASNPYFLSNLFSNMEGNGSASPSSTSPNNNNATAANNNNNAELQNITLAAATAAAALAMAHASTSSPVDGANGGADISALLAATMRTHLSQTSLPTTGSPSSNKRSSSQGTIVTSSSASSANGQPSTAVIHNPRSGHTKRRRSDPALAHTQSEAMSIYASSAPVTTLVNNQPQTVYPCLFPNCGKAFARLYNLKSHSRTHTDDRPFSCNVCGTAFSRNHDLKRHLKTHIGEKPYKCNGCQKTFSRLDALKRHKSNARNPAVCLES</sequence>
<feature type="region of interest" description="Disordered" evidence="8">
    <location>
        <begin position="532"/>
        <end position="591"/>
    </location>
</feature>
<dbReference type="PANTHER" id="PTHR24388:SF54">
    <property type="entry name" value="PROTEIN ESCARGOT"/>
    <property type="match status" value="1"/>
</dbReference>
<reference evidence="12 13" key="1">
    <citation type="submission" date="2016-07" db="EMBL/GenBank/DDBJ databases">
        <title>Pervasive Adenine N6-methylation of Active Genes in Fungi.</title>
        <authorList>
            <consortium name="DOE Joint Genome Institute"/>
            <person name="Mondo S.J."/>
            <person name="Dannebaum R.O."/>
            <person name="Kuo R.C."/>
            <person name="Labutti K."/>
            <person name="Haridas S."/>
            <person name="Kuo A."/>
            <person name="Salamov A."/>
            <person name="Ahrendt S.R."/>
            <person name="Lipzen A."/>
            <person name="Sullivan W."/>
            <person name="Andreopoulos W.B."/>
            <person name="Clum A."/>
            <person name="Lindquist E."/>
            <person name="Daum C."/>
            <person name="Ramamoorthy G.K."/>
            <person name="Gryganskyi A."/>
            <person name="Culley D."/>
            <person name="Magnuson J.K."/>
            <person name="James T.Y."/>
            <person name="O'Malley M.A."/>
            <person name="Stajich J.E."/>
            <person name="Spatafora J.W."/>
            <person name="Visel A."/>
            <person name="Grigoriev I.V."/>
        </authorList>
    </citation>
    <scope>NUCLEOTIDE SEQUENCE [LARGE SCALE GENOMIC DNA]</scope>
    <source>
        <strain evidence="12 13">NRRL 3301</strain>
    </source>
</reference>
<feature type="compositionally biased region" description="Basic and acidic residues" evidence="8">
    <location>
        <begin position="171"/>
        <end position="194"/>
    </location>
</feature>
<feature type="region of interest" description="Disordered" evidence="8">
    <location>
        <begin position="170"/>
        <end position="194"/>
    </location>
</feature>
<evidence type="ECO:0000256" key="3">
    <source>
        <dbReference type="ARBA" id="ARBA00022737"/>
    </source>
</evidence>
<dbReference type="Pfam" id="PF00249">
    <property type="entry name" value="Myb_DNA-binding"/>
    <property type="match status" value="1"/>
</dbReference>
<dbReference type="PROSITE" id="PS50157">
    <property type="entry name" value="ZINC_FINGER_C2H2_2"/>
    <property type="match status" value="3"/>
</dbReference>
<dbReference type="EMBL" id="MCGT01000003">
    <property type="protein sequence ID" value="ORX61457.1"/>
    <property type="molecule type" value="Genomic_DNA"/>
</dbReference>
<feature type="domain" description="HTH myb-type" evidence="11">
    <location>
        <begin position="187"/>
        <end position="242"/>
    </location>
</feature>
<dbReference type="InterPro" id="IPR009057">
    <property type="entry name" value="Homeodomain-like_sf"/>
</dbReference>
<dbReference type="GO" id="GO:0000978">
    <property type="term" value="F:RNA polymerase II cis-regulatory region sequence-specific DNA binding"/>
    <property type="evidence" value="ECO:0007669"/>
    <property type="project" value="TreeGrafter"/>
</dbReference>
<keyword evidence="13" id="KW-1185">Reference proteome</keyword>
<keyword evidence="6" id="KW-0539">Nucleus</keyword>
<dbReference type="SMART" id="SM00717">
    <property type="entry name" value="SANT"/>
    <property type="match status" value="1"/>
</dbReference>
<dbReference type="InterPro" id="IPR036236">
    <property type="entry name" value="Znf_C2H2_sf"/>
</dbReference>
<accession>A0A1X2GTX1</accession>
<dbReference type="GO" id="GO:0008270">
    <property type="term" value="F:zinc ion binding"/>
    <property type="evidence" value="ECO:0007669"/>
    <property type="project" value="UniProtKB-KW"/>
</dbReference>
<dbReference type="Gene3D" id="3.30.160.60">
    <property type="entry name" value="Classic Zinc Finger"/>
    <property type="match status" value="3"/>
</dbReference>
<evidence type="ECO:0000256" key="4">
    <source>
        <dbReference type="ARBA" id="ARBA00022771"/>
    </source>
</evidence>
<evidence type="ECO:0000259" key="11">
    <source>
        <dbReference type="PROSITE" id="PS51294"/>
    </source>
</evidence>
<evidence type="ECO:0000259" key="10">
    <source>
        <dbReference type="PROSITE" id="PS50157"/>
    </source>
</evidence>
<evidence type="ECO:0000256" key="1">
    <source>
        <dbReference type="ARBA" id="ARBA00004123"/>
    </source>
</evidence>
<dbReference type="GO" id="GO:0005634">
    <property type="term" value="C:nucleus"/>
    <property type="evidence" value="ECO:0007669"/>
    <property type="project" value="UniProtKB-SubCell"/>
</dbReference>
<protein>
    <submittedName>
        <fullName evidence="12">Uncharacterized protein</fullName>
    </submittedName>
</protein>
<gene>
    <name evidence="12" type="ORF">DM01DRAFT_1365629</name>
</gene>
<comment type="caution">
    <text evidence="12">The sequence shown here is derived from an EMBL/GenBank/DDBJ whole genome shotgun (WGS) entry which is preliminary data.</text>
</comment>
<evidence type="ECO:0000256" key="5">
    <source>
        <dbReference type="ARBA" id="ARBA00022833"/>
    </source>
</evidence>
<name>A0A1X2GTX1_9FUNG</name>
<dbReference type="Proteomes" id="UP000242146">
    <property type="component" value="Unassembled WGS sequence"/>
</dbReference>
<dbReference type="InterPro" id="IPR013087">
    <property type="entry name" value="Znf_C2H2_type"/>
</dbReference>
<dbReference type="InterPro" id="IPR001005">
    <property type="entry name" value="SANT/Myb"/>
</dbReference>
<dbReference type="GO" id="GO:0000981">
    <property type="term" value="F:DNA-binding transcription factor activity, RNA polymerase II-specific"/>
    <property type="evidence" value="ECO:0007669"/>
    <property type="project" value="TreeGrafter"/>
</dbReference>
<dbReference type="CDD" id="cd00167">
    <property type="entry name" value="SANT"/>
    <property type="match status" value="1"/>
</dbReference>
<dbReference type="InterPro" id="IPR017930">
    <property type="entry name" value="Myb_dom"/>
</dbReference>
<dbReference type="SMART" id="SM00355">
    <property type="entry name" value="ZnF_C2H2"/>
    <property type="match status" value="3"/>
</dbReference>
<evidence type="ECO:0000256" key="2">
    <source>
        <dbReference type="ARBA" id="ARBA00022723"/>
    </source>
</evidence>
<keyword evidence="3" id="KW-0677">Repeat</keyword>
<proteinExistence type="predicted"/>
<evidence type="ECO:0000259" key="9">
    <source>
        <dbReference type="PROSITE" id="PS50090"/>
    </source>
</evidence>
<evidence type="ECO:0000313" key="12">
    <source>
        <dbReference type="EMBL" id="ORX61457.1"/>
    </source>
</evidence>
<dbReference type="PROSITE" id="PS51294">
    <property type="entry name" value="HTH_MYB"/>
    <property type="match status" value="1"/>
</dbReference>
<keyword evidence="4 7" id="KW-0863">Zinc-finger</keyword>
<evidence type="ECO:0000313" key="13">
    <source>
        <dbReference type="Proteomes" id="UP000242146"/>
    </source>
</evidence>
<evidence type="ECO:0000256" key="6">
    <source>
        <dbReference type="ARBA" id="ARBA00023242"/>
    </source>
</evidence>
<dbReference type="SUPFAM" id="SSF57667">
    <property type="entry name" value="beta-beta-alpha zinc fingers"/>
    <property type="match status" value="2"/>
</dbReference>
<dbReference type="PROSITE" id="PS00028">
    <property type="entry name" value="ZINC_FINGER_C2H2_1"/>
    <property type="match status" value="2"/>
</dbReference>
<feature type="domain" description="C2H2-type" evidence="10">
    <location>
        <begin position="618"/>
        <end position="647"/>
    </location>
</feature>
<evidence type="ECO:0000256" key="8">
    <source>
        <dbReference type="SAM" id="MobiDB-lite"/>
    </source>
</evidence>
<evidence type="ECO:0000256" key="7">
    <source>
        <dbReference type="PROSITE-ProRule" id="PRU00042"/>
    </source>
</evidence>
<dbReference type="PROSITE" id="PS50090">
    <property type="entry name" value="MYB_LIKE"/>
    <property type="match status" value="1"/>
</dbReference>
<feature type="domain" description="Myb-like" evidence="9">
    <location>
        <begin position="187"/>
        <end position="238"/>
    </location>
</feature>
<dbReference type="FunFam" id="3.30.160.60:FF:000125">
    <property type="entry name" value="Putative zinc finger protein 143"/>
    <property type="match status" value="1"/>
</dbReference>
<feature type="compositionally biased region" description="Polar residues" evidence="8">
    <location>
        <begin position="327"/>
        <end position="336"/>
    </location>
</feature>
<feature type="compositionally biased region" description="Polar residues" evidence="8">
    <location>
        <begin position="532"/>
        <end position="547"/>
    </location>
</feature>
<dbReference type="OrthoDB" id="8922241at2759"/>
<feature type="region of interest" description="Disordered" evidence="8">
    <location>
        <begin position="458"/>
        <end position="479"/>
    </location>
</feature>
<dbReference type="InterPro" id="IPR050527">
    <property type="entry name" value="Snail/Krueppel_Znf"/>
</dbReference>
<dbReference type="FunFam" id="3.30.160.60:FF:000176">
    <property type="entry name" value="zinc finger protein 70"/>
    <property type="match status" value="1"/>
</dbReference>
<feature type="compositionally biased region" description="Low complexity" evidence="8">
    <location>
        <begin position="337"/>
        <end position="387"/>
    </location>
</feature>
<keyword evidence="5" id="KW-0862">Zinc</keyword>
<comment type="subcellular location">
    <subcellularLocation>
        <location evidence="1">Nucleus</location>
    </subcellularLocation>
</comment>
<feature type="domain" description="C2H2-type" evidence="10">
    <location>
        <begin position="648"/>
        <end position="675"/>
    </location>
</feature>
<dbReference type="SUPFAM" id="SSF46689">
    <property type="entry name" value="Homeodomain-like"/>
    <property type="match status" value="1"/>
</dbReference>
<dbReference type="Pfam" id="PF00096">
    <property type="entry name" value="zf-C2H2"/>
    <property type="match status" value="3"/>
</dbReference>
<feature type="compositionally biased region" description="Low complexity" evidence="8">
    <location>
        <begin position="548"/>
        <end position="568"/>
    </location>
</feature>
<dbReference type="Gene3D" id="1.10.10.60">
    <property type="entry name" value="Homeodomain-like"/>
    <property type="match status" value="1"/>
</dbReference>
<dbReference type="STRING" id="101127.A0A1X2GTX1"/>
<dbReference type="FunFam" id="3.30.160.60:FF:001498">
    <property type="entry name" value="Zinc finger protein 404"/>
    <property type="match status" value="1"/>
</dbReference>
<feature type="region of interest" description="Disordered" evidence="8">
    <location>
        <begin position="300"/>
        <end position="393"/>
    </location>
</feature>
<feature type="domain" description="C2H2-type" evidence="10">
    <location>
        <begin position="676"/>
        <end position="695"/>
    </location>
</feature>